<organism evidence="2 3">
    <name type="scientific">Delftia acidovorans</name>
    <name type="common">Pseudomonas acidovorans</name>
    <name type="synonym">Comamonas acidovorans</name>
    <dbReference type="NCBI Taxonomy" id="80866"/>
    <lineage>
        <taxon>Bacteria</taxon>
        <taxon>Pseudomonadati</taxon>
        <taxon>Pseudomonadota</taxon>
        <taxon>Betaproteobacteria</taxon>
        <taxon>Burkholderiales</taxon>
        <taxon>Comamonadaceae</taxon>
        <taxon>Delftia</taxon>
    </lineage>
</organism>
<dbReference type="RefSeq" id="WP_197956687.1">
    <property type="nucleotide sequence ID" value="NZ_CP065668.1"/>
</dbReference>
<gene>
    <name evidence="2" type="ORF">I6G66_08220</name>
</gene>
<evidence type="ECO:0000313" key="3">
    <source>
        <dbReference type="Proteomes" id="UP000594778"/>
    </source>
</evidence>
<evidence type="ECO:0000313" key="2">
    <source>
        <dbReference type="EMBL" id="QPS09970.1"/>
    </source>
</evidence>
<dbReference type="GO" id="GO:0051920">
    <property type="term" value="F:peroxiredoxin activity"/>
    <property type="evidence" value="ECO:0007669"/>
    <property type="project" value="InterPro"/>
</dbReference>
<dbReference type="InterPro" id="IPR029032">
    <property type="entry name" value="AhpD-like"/>
</dbReference>
<dbReference type="InterPro" id="IPR052512">
    <property type="entry name" value="4CMD/NDH-1_regulator"/>
</dbReference>
<name>A0A7T2W0Q3_DELAC</name>
<feature type="domain" description="Carboxymuconolactone decarboxylase-like" evidence="1">
    <location>
        <begin position="41"/>
        <end position="125"/>
    </location>
</feature>
<protein>
    <submittedName>
        <fullName evidence="2">Carboxymuconolactone decarboxylase family protein</fullName>
    </submittedName>
</protein>
<dbReference type="Pfam" id="PF02627">
    <property type="entry name" value="CMD"/>
    <property type="match status" value="2"/>
</dbReference>
<sequence>MDKQPHIPSSVSTYETGLACLCSVEGSTTPAIVGALADIAPDLATLVVSVVYGEIYQRKHLSLPQRQLATVAALAALGNARPQLKFHIAGALNVGCNPAEVIELMMHLAVYAGFPCALNGVFAVKEVLDERGQIFDPSSVCVPAGSGRYEAGLEALCRIDGAAGKEVIASLASIAPDLGRLVIEFGFGDIYTRPALGLLEREILTVAALSAMGTAEPQLKVHLNGLLNVGGCREQVIELAIQVAAYAGFPAAINLVSTAREVFFTRERSEGGT</sequence>
<dbReference type="PANTHER" id="PTHR33570:SF10">
    <property type="entry name" value="GAMMA-CARBOXYMUCONOLACTONE DECARBOXYLASE"/>
    <property type="match status" value="1"/>
</dbReference>
<evidence type="ECO:0000259" key="1">
    <source>
        <dbReference type="Pfam" id="PF02627"/>
    </source>
</evidence>
<dbReference type="PANTHER" id="PTHR33570">
    <property type="entry name" value="4-CARBOXYMUCONOLACTONE DECARBOXYLASE FAMILY PROTEIN"/>
    <property type="match status" value="1"/>
</dbReference>
<feature type="domain" description="Carboxymuconolactone decarboxylase-like" evidence="1">
    <location>
        <begin position="176"/>
        <end position="260"/>
    </location>
</feature>
<reference evidence="2 3" key="1">
    <citation type="submission" date="2020-12" db="EMBL/GenBank/DDBJ databases">
        <title>FDA dAtabase for Regulatory Grade micrObial Sequences (FDA-ARGOS): Supporting development and validation of Infectious Disease Dx tests.</title>
        <authorList>
            <person name="Sproer C."/>
            <person name="Gronow S."/>
            <person name="Severitt S."/>
            <person name="Schroder I."/>
            <person name="Tallon L."/>
            <person name="Sadzewicz L."/>
            <person name="Zhao X."/>
            <person name="Boylan J."/>
            <person name="Ott S."/>
            <person name="Bowen H."/>
            <person name="Vavikolanu K."/>
            <person name="Mehta A."/>
            <person name="Aluvathingal J."/>
            <person name="Nadendla S."/>
            <person name="Lowell S."/>
            <person name="Myers T."/>
            <person name="Yan Y."/>
            <person name="Sichtig H."/>
        </authorList>
    </citation>
    <scope>NUCLEOTIDE SEQUENCE [LARGE SCALE GENOMIC DNA]</scope>
    <source>
        <strain evidence="2 3">FDAARGOS_909</strain>
    </source>
</reference>
<proteinExistence type="predicted"/>
<accession>A0A7T2W0Q3</accession>
<dbReference type="EMBL" id="CP065668">
    <property type="protein sequence ID" value="QPS09970.1"/>
    <property type="molecule type" value="Genomic_DNA"/>
</dbReference>
<dbReference type="InterPro" id="IPR003779">
    <property type="entry name" value="CMD-like"/>
</dbReference>
<dbReference type="Gene3D" id="1.20.1290.10">
    <property type="entry name" value="AhpD-like"/>
    <property type="match status" value="2"/>
</dbReference>
<dbReference type="SUPFAM" id="SSF69118">
    <property type="entry name" value="AhpD-like"/>
    <property type="match status" value="1"/>
</dbReference>
<dbReference type="Proteomes" id="UP000594778">
    <property type="component" value="Chromosome"/>
</dbReference>
<dbReference type="AlphaFoldDB" id="A0A7T2W0Q3"/>